<dbReference type="InterPro" id="IPR046757">
    <property type="entry name" value="YL1_N"/>
</dbReference>
<dbReference type="STRING" id="52247.A0A4T0X2H8"/>
<dbReference type="AlphaFoldDB" id="A0A4T0X2H8"/>
<feature type="region of interest" description="Disordered" evidence="2">
    <location>
        <begin position="60"/>
        <end position="179"/>
    </location>
</feature>
<dbReference type="PANTHER" id="PTHR13275">
    <property type="entry name" value="YL-1 PROTEIN TRANSCRIPTION FACTOR-LIKE 1"/>
    <property type="match status" value="1"/>
</dbReference>
<dbReference type="Pfam" id="PF08265">
    <property type="entry name" value="YL1_C"/>
    <property type="match status" value="1"/>
</dbReference>
<proteinExistence type="inferred from homology"/>
<evidence type="ECO:0000256" key="2">
    <source>
        <dbReference type="SAM" id="MobiDB-lite"/>
    </source>
</evidence>
<feature type="region of interest" description="Disordered" evidence="2">
    <location>
        <begin position="1"/>
        <end position="29"/>
    </location>
</feature>
<protein>
    <recommendedName>
        <fullName evidence="3">Vps72/YL1 C-terminal domain-containing protein</fullName>
    </recommendedName>
</protein>
<dbReference type="GO" id="GO:0005634">
    <property type="term" value="C:nucleus"/>
    <property type="evidence" value="ECO:0007669"/>
    <property type="project" value="TreeGrafter"/>
</dbReference>
<evidence type="ECO:0000313" key="4">
    <source>
        <dbReference type="EMBL" id="TID29507.1"/>
    </source>
</evidence>
<dbReference type="InterPro" id="IPR013272">
    <property type="entry name" value="Vps72/YL1_C"/>
</dbReference>
<dbReference type="PANTHER" id="PTHR13275:SF4">
    <property type="entry name" value="VACUOLAR PROTEIN SORTING-ASSOCIATED PROTEIN 72 HOMOLOG"/>
    <property type="match status" value="1"/>
</dbReference>
<feature type="region of interest" description="Disordered" evidence="2">
    <location>
        <begin position="377"/>
        <end position="405"/>
    </location>
</feature>
<keyword evidence="5" id="KW-1185">Reference proteome</keyword>
<feature type="compositionally biased region" description="Acidic residues" evidence="2">
    <location>
        <begin position="1"/>
        <end position="16"/>
    </location>
</feature>
<dbReference type="SMART" id="SM00993">
    <property type="entry name" value="YL1_C"/>
    <property type="match status" value="1"/>
</dbReference>
<evidence type="ECO:0000313" key="5">
    <source>
        <dbReference type="Proteomes" id="UP000307173"/>
    </source>
</evidence>
<evidence type="ECO:0000259" key="3">
    <source>
        <dbReference type="SMART" id="SM00993"/>
    </source>
</evidence>
<reference evidence="4 5" key="1">
    <citation type="journal article" date="2019" name="Front. Genet.">
        <title>Whole-Genome Sequencing of the Opportunistic Yeast Pathogen Candida inconspicua Uncovers Its Hybrid Origin.</title>
        <authorList>
            <person name="Mixao V."/>
            <person name="Hansen A.P."/>
            <person name="Saus E."/>
            <person name="Boekhout T."/>
            <person name="Lass-Florl C."/>
            <person name="Gabaldon T."/>
        </authorList>
    </citation>
    <scope>NUCLEOTIDE SEQUENCE [LARGE SCALE GENOMIC DNA]</scope>
    <source>
        <strain evidence="4 5">CBS 180</strain>
    </source>
</reference>
<dbReference type="EMBL" id="SELW01000288">
    <property type="protein sequence ID" value="TID29507.1"/>
    <property type="molecule type" value="Genomic_DNA"/>
</dbReference>
<comment type="caution">
    <text evidence="4">The sequence shown here is derived from an EMBL/GenBank/DDBJ whole genome shotgun (WGS) entry which is preliminary data.</text>
</comment>
<sequence length="689" mass="78387">MSSDESGNDSDSEPEFESIIATRARRSNAGSRLRQLLDLEETNAGLQAVTEDDENINLLFQEDEEDLEFRTSSDDENGAETEGEKINNDESGRQSITKRKREHEASEDEKNDSKIMSDEMLSNSDISASDSDEEEGEKELQRQERLKKRRKRNTGLTITAHKTKHNVKTSSEHKTSKSLKKVGTAVTSIEPHERRHSRRTATIQSSIATHEKLEKELEKRQVTVPIARKEYVEKTLEERLEEAKVTEKENMLSLTRFYEQEIQKKKKQRDLANSRKFRIARFLRFWSTGVYITPFDEVAEIEEEKRIQQEEEEKKQRRKLAYLKRKQTKLGITDDSLVLAELNRESKETELHTNTELKNEMTVYIGEGEVHKTNDVTEVDSEGKDQTRLELNNKNSSIGEGLGEIELDSDKRKNLENVPICDIKGTPNDTLKEMRIESNVENSAETKGEIGIKEITPQHSVEEASRSISDHVAVNEGESQNIQNVDTHHKLVYEGPALKVARSYLIFEEFDEKLDTDEIKTHLFGRQSLLTGNRRDLNTEPVLVIKRDESSNLDLQKIHEARKESLDALLKLPKFGETIVQVADDHDKSSSSDTNEVNIHTPAPIGIHLPDGNKKMCLITGTPAVYYDPSTGIPYSTVDSFKIIKAIIDGEYDWIQPDEGGINSRIQSGVGFYAPKNNKRHANGVPEGF</sequence>
<feature type="compositionally biased region" description="Polar residues" evidence="2">
    <location>
        <begin position="389"/>
        <end position="398"/>
    </location>
</feature>
<feature type="compositionally biased region" description="Basic and acidic residues" evidence="2">
    <location>
        <begin position="377"/>
        <end position="388"/>
    </location>
</feature>
<gene>
    <name evidence="4" type="ORF">CANINC_001902</name>
</gene>
<dbReference type="Proteomes" id="UP000307173">
    <property type="component" value="Unassembled WGS sequence"/>
</dbReference>
<comment type="similarity">
    <text evidence="1">Belongs to the VPS72/YL1 family.</text>
</comment>
<feature type="domain" description="Vps72/YL1 C-terminal" evidence="3">
    <location>
        <begin position="615"/>
        <end position="644"/>
    </location>
</feature>
<feature type="compositionally biased region" description="Basic and acidic residues" evidence="2">
    <location>
        <begin position="82"/>
        <end position="92"/>
    </location>
</feature>
<evidence type="ECO:0000256" key="1">
    <source>
        <dbReference type="ARBA" id="ARBA00006832"/>
    </source>
</evidence>
<dbReference type="Pfam" id="PF05764">
    <property type="entry name" value="YL1"/>
    <property type="match status" value="1"/>
</dbReference>
<dbReference type="OrthoDB" id="49520at2759"/>
<name>A0A4T0X2H8_9ASCO</name>
<organism evidence="4 5">
    <name type="scientific">Pichia inconspicua</name>
    <dbReference type="NCBI Taxonomy" id="52247"/>
    <lineage>
        <taxon>Eukaryota</taxon>
        <taxon>Fungi</taxon>
        <taxon>Dikarya</taxon>
        <taxon>Ascomycota</taxon>
        <taxon>Saccharomycotina</taxon>
        <taxon>Pichiomycetes</taxon>
        <taxon>Pichiales</taxon>
        <taxon>Pichiaceae</taxon>
        <taxon>Pichia</taxon>
    </lineage>
</organism>
<accession>A0A4T0X2H8</accession>